<dbReference type="InterPro" id="IPR036038">
    <property type="entry name" value="Aminotransferase-like"/>
</dbReference>
<sequence length="393" mass="44509">MSFSFLFQATMTSSNCRFLLKNGLIPNLVENPLVTTLLEAHQGAYTTTRTHSDGSLLLFWERHMSRLSNSLRILLNSNPELLFNSEACRVPFSFVSTKPTMWDSLVQSLVDDSMRKALPLVLDKRRSGEELAITCLVSGNVDSLEELEEKFSTAFDVYVHVGSYVPPLFGIHQNGARLAVVGRGRRVANAKYSDWVRQRKQLEKLRPPYVNELLLSNNDDQILEGCLTNLFVVCHKDVNGDYHKSSQRDNESTVSIELQTAPIRDGVLPGVVRQNVINAGQLGRGYCCVDLVMPNVCICSRNKIPVREIAPSWSEREMWSEAFITSSLRLLQHVEVIQAPSSWELLDTQTWTDVTWEDKRFENAPGRITAFIQKEVMEMASMEGYPVSLFDDR</sequence>
<dbReference type="Proteomes" id="UP001371456">
    <property type="component" value="Unassembled WGS sequence"/>
</dbReference>
<dbReference type="InterPro" id="IPR043132">
    <property type="entry name" value="BCAT-like_C"/>
</dbReference>
<accession>A0AAN8TV94</accession>
<evidence type="ECO:0000313" key="2">
    <source>
        <dbReference type="Proteomes" id="UP001371456"/>
    </source>
</evidence>
<organism evidence="1 2">
    <name type="scientific">Solanum bulbocastanum</name>
    <name type="common">Wild potato</name>
    <dbReference type="NCBI Taxonomy" id="147425"/>
    <lineage>
        <taxon>Eukaryota</taxon>
        <taxon>Viridiplantae</taxon>
        <taxon>Streptophyta</taxon>
        <taxon>Embryophyta</taxon>
        <taxon>Tracheophyta</taxon>
        <taxon>Spermatophyta</taxon>
        <taxon>Magnoliopsida</taxon>
        <taxon>eudicotyledons</taxon>
        <taxon>Gunneridae</taxon>
        <taxon>Pentapetalae</taxon>
        <taxon>asterids</taxon>
        <taxon>lamiids</taxon>
        <taxon>Solanales</taxon>
        <taxon>Solanaceae</taxon>
        <taxon>Solanoideae</taxon>
        <taxon>Solaneae</taxon>
        <taxon>Solanum</taxon>
    </lineage>
</organism>
<dbReference type="SUPFAM" id="SSF56752">
    <property type="entry name" value="D-aminoacid aminotransferase-like PLP-dependent enzymes"/>
    <property type="match status" value="1"/>
</dbReference>
<dbReference type="AlphaFoldDB" id="A0AAN8TV94"/>
<dbReference type="EMBL" id="JBANQN010000004">
    <property type="protein sequence ID" value="KAK6791752.1"/>
    <property type="molecule type" value="Genomic_DNA"/>
</dbReference>
<dbReference type="InterPro" id="IPR001544">
    <property type="entry name" value="Aminotrans_IV"/>
</dbReference>
<keyword evidence="2" id="KW-1185">Reference proteome</keyword>
<evidence type="ECO:0008006" key="3">
    <source>
        <dbReference type="Google" id="ProtNLM"/>
    </source>
</evidence>
<dbReference type="GO" id="GO:0003824">
    <property type="term" value="F:catalytic activity"/>
    <property type="evidence" value="ECO:0007669"/>
    <property type="project" value="InterPro"/>
</dbReference>
<name>A0AAN8TV94_SOLBU</name>
<dbReference type="Gene3D" id="3.20.10.10">
    <property type="entry name" value="D-amino Acid Aminotransferase, subunit A, domain 2"/>
    <property type="match status" value="1"/>
</dbReference>
<dbReference type="PANTHER" id="PTHR47703:SF2">
    <property type="entry name" value="D-AMINOACID AMINOTRANSFERASE-LIKE PLP-DEPENDENT ENZYMES SUPERFAMILY PROTEIN"/>
    <property type="match status" value="1"/>
</dbReference>
<reference evidence="1 2" key="1">
    <citation type="submission" date="2024-02" db="EMBL/GenBank/DDBJ databases">
        <title>de novo genome assembly of Solanum bulbocastanum strain 11H21.</title>
        <authorList>
            <person name="Hosaka A.J."/>
        </authorList>
    </citation>
    <scope>NUCLEOTIDE SEQUENCE [LARGE SCALE GENOMIC DNA]</scope>
    <source>
        <tissue evidence="1">Young leaves</tissue>
    </source>
</reference>
<protein>
    <recommendedName>
        <fullName evidence="3">Class IV aminotransferase</fullName>
    </recommendedName>
</protein>
<gene>
    <name evidence="1" type="ORF">RDI58_010833</name>
</gene>
<evidence type="ECO:0000313" key="1">
    <source>
        <dbReference type="EMBL" id="KAK6791752.1"/>
    </source>
</evidence>
<dbReference type="PANTHER" id="PTHR47703">
    <property type="entry name" value="D-AMINOACID AMINOTRANSFERASE-LIKE PLP-DEPENDENT ENZYMES SUPERFAMILY PROTEIN"/>
    <property type="match status" value="1"/>
</dbReference>
<proteinExistence type="predicted"/>
<dbReference type="Pfam" id="PF01063">
    <property type="entry name" value="Aminotran_4"/>
    <property type="match status" value="1"/>
</dbReference>
<comment type="caution">
    <text evidence="1">The sequence shown here is derived from an EMBL/GenBank/DDBJ whole genome shotgun (WGS) entry which is preliminary data.</text>
</comment>